<sequence>QHAEIEAHIVSSLSQMLDEHNTHAKSFRMTRDRLTHSEVHNIRLRLIAIREKDGRIYNVPTVSKVVALIADVDGYSVYRRTNNGQTISKNGVIIDNKYIVPYNPKLLRKYQAHINIEWCDQNTSIKYLFKYINKGYDRVTAVIVHDENDATFHAATHHDEIKEYLDCRYISPCEATWRIFGFPIHGRKPIVERLHFHLPRQHTILYQDHDDIDDVLSKPSISDSKFISWMNTNQSFLEGRNLTYAEFVSKFVYDQKKRSWQLRKKGYTIGRLLWVPPTTGELFYLRKMLTIYKGPTSFKDIRTVANVQYPTYREACFAMGFLQDDKEFVEAIKEVRDWGTTHYLRKLFALMLLTKIHLNDDHLKILALLEIEQLLQANQKSLRDYPSFLFPEEGNWPNRLDNSLILLELNFNIDEVLPPSTLPYVDASAQHMTILTNHDHPLQWNVTVNDPGIGQHCIARPWYEFLANNDFSPGDEISFYFRTYHKVLPPSTLPYVDASAQHMTILTNHDHPLQWNVTVNDPGIGQHCIARPWYEFLANNDFSPGDEISFYFRTYHKVWKLIIRKQQQWDDRDSD</sequence>
<proteinExistence type="predicted"/>
<organism evidence="1 2">
    <name type="scientific">Glycine soja</name>
    <name type="common">Wild soybean</name>
    <dbReference type="NCBI Taxonomy" id="3848"/>
    <lineage>
        <taxon>Eukaryota</taxon>
        <taxon>Viridiplantae</taxon>
        <taxon>Streptophyta</taxon>
        <taxon>Embryophyta</taxon>
        <taxon>Tracheophyta</taxon>
        <taxon>Spermatophyta</taxon>
        <taxon>Magnoliopsida</taxon>
        <taxon>eudicotyledons</taxon>
        <taxon>Gunneridae</taxon>
        <taxon>Pentapetalae</taxon>
        <taxon>rosids</taxon>
        <taxon>fabids</taxon>
        <taxon>Fabales</taxon>
        <taxon>Fabaceae</taxon>
        <taxon>Papilionoideae</taxon>
        <taxon>50 kb inversion clade</taxon>
        <taxon>NPAAA clade</taxon>
        <taxon>indigoferoid/millettioid clade</taxon>
        <taxon>Phaseoleae</taxon>
        <taxon>Glycine</taxon>
        <taxon>Glycine subgen. Soja</taxon>
    </lineage>
</organism>
<accession>A0A445LA68</accession>
<dbReference type="EMBL" id="QZWG01000003">
    <property type="protein sequence ID" value="RZC20143.1"/>
    <property type="molecule type" value="Genomic_DNA"/>
</dbReference>
<dbReference type="PANTHER" id="PTHR10492:SF78">
    <property type="entry name" value="ATP-DEPENDENT DNA HELICASE"/>
    <property type="match status" value="1"/>
</dbReference>
<comment type="caution">
    <text evidence="1">The sequence shown here is derived from an EMBL/GenBank/DDBJ whole genome shotgun (WGS) entry which is preliminary data.</text>
</comment>
<dbReference type="PANTHER" id="PTHR10492">
    <property type="match status" value="1"/>
</dbReference>
<gene>
    <name evidence="1" type="ORF">D0Y65_006826</name>
</gene>
<feature type="non-terminal residue" evidence="1">
    <location>
        <position position="1"/>
    </location>
</feature>
<dbReference type="Proteomes" id="UP000289340">
    <property type="component" value="Chromosome 3"/>
</dbReference>
<reference evidence="1 2" key="1">
    <citation type="submission" date="2018-09" db="EMBL/GenBank/DDBJ databases">
        <title>A high-quality reference genome of wild soybean provides a powerful tool to mine soybean genomes.</title>
        <authorList>
            <person name="Xie M."/>
            <person name="Chung C.Y.L."/>
            <person name="Li M.-W."/>
            <person name="Wong F.-L."/>
            <person name="Chan T.-F."/>
            <person name="Lam H.-M."/>
        </authorList>
    </citation>
    <scope>NUCLEOTIDE SEQUENCE [LARGE SCALE GENOMIC DNA]</scope>
    <source>
        <strain evidence="2">cv. W05</strain>
        <tissue evidence="1">Hypocotyl of etiolated seedlings</tissue>
    </source>
</reference>
<evidence type="ECO:0000313" key="2">
    <source>
        <dbReference type="Proteomes" id="UP000289340"/>
    </source>
</evidence>
<name>A0A445LA68_GLYSO</name>
<dbReference type="AlphaFoldDB" id="A0A445LA68"/>
<keyword evidence="2" id="KW-1185">Reference proteome</keyword>
<protein>
    <submittedName>
        <fullName evidence="1">Uncharacterized protein</fullName>
    </submittedName>
</protein>
<evidence type="ECO:0000313" key="1">
    <source>
        <dbReference type="EMBL" id="RZC20143.1"/>
    </source>
</evidence>